<evidence type="ECO:0000313" key="2">
    <source>
        <dbReference type="EMBL" id="MEX0427294.1"/>
    </source>
</evidence>
<protein>
    <recommendedName>
        <fullName evidence="4">Exo-alpha-sialidase</fullName>
    </recommendedName>
</protein>
<gene>
    <name evidence="2" type="ORF">AB3X52_06665</name>
</gene>
<feature type="region of interest" description="Disordered" evidence="1">
    <location>
        <begin position="1"/>
        <end position="40"/>
    </location>
</feature>
<proteinExistence type="predicted"/>
<dbReference type="EMBL" id="JBFPJR010000008">
    <property type="protein sequence ID" value="MEX0427294.1"/>
    <property type="molecule type" value="Genomic_DNA"/>
</dbReference>
<dbReference type="Proteomes" id="UP001556631">
    <property type="component" value="Unassembled WGS sequence"/>
</dbReference>
<sequence>MSSDASPDRPGTPPAAVSAVGGKPARSSAPVPVPGWASEVVPAGGSAAYVVGWRRDQSPALWEIDAGGDLSPRTPPPGAPGNPGPAGADSVLDLAFDTPETGLAITATGRRQGEGAPRSLFATDDGARTWTRVDLPAGEQPVRVALGGGAAYVLTGNCPRPGAACDHATLWTIDPTGHEAPRTFDTLPARTDVAGPITAAAFGAAVWVFLNAGTGAETALRSDDGGRAWRRIDTGLCLTERPVATSAGVLWATCATGMLEHFVRQDRDARPTAVFEKVGGTTSSALFPLSDTTAYAVIAPGRGARVEATRDGGRTTSTLARIPRAFQRRGFHATFVSERIGYLITLNGGRLYATVDAAQSWRQVPPPA</sequence>
<reference evidence="2 3" key="1">
    <citation type="submission" date="2024-07" db="EMBL/GenBank/DDBJ databases">
        <authorList>
            <person name="Lee S."/>
            <person name="Kang M."/>
        </authorList>
    </citation>
    <scope>NUCLEOTIDE SEQUENCE [LARGE SCALE GENOMIC DNA]</scope>
    <source>
        <strain evidence="2 3">DS6</strain>
    </source>
</reference>
<feature type="compositionally biased region" description="Pro residues" evidence="1">
    <location>
        <begin position="73"/>
        <end position="83"/>
    </location>
</feature>
<organism evidence="2 3">
    <name type="scientific">Nocardioides eburneus</name>
    <dbReference type="NCBI Taxonomy" id="3231482"/>
    <lineage>
        <taxon>Bacteria</taxon>
        <taxon>Bacillati</taxon>
        <taxon>Actinomycetota</taxon>
        <taxon>Actinomycetes</taxon>
        <taxon>Propionibacteriales</taxon>
        <taxon>Nocardioidaceae</taxon>
        <taxon>Nocardioides</taxon>
    </lineage>
</organism>
<dbReference type="RefSeq" id="WP_367992531.1">
    <property type="nucleotide sequence ID" value="NZ_JBFPJR010000008.1"/>
</dbReference>
<evidence type="ECO:0000256" key="1">
    <source>
        <dbReference type="SAM" id="MobiDB-lite"/>
    </source>
</evidence>
<accession>A0ABV3SXV7</accession>
<evidence type="ECO:0000313" key="3">
    <source>
        <dbReference type="Proteomes" id="UP001556631"/>
    </source>
</evidence>
<feature type="region of interest" description="Disordered" evidence="1">
    <location>
        <begin position="64"/>
        <end position="88"/>
    </location>
</feature>
<dbReference type="InterPro" id="IPR036278">
    <property type="entry name" value="Sialidase_sf"/>
</dbReference>
<name>A0ABV3SXV7_9ACTN</name>
<evidence type="ECO:0008006" key="4">
    <source>
        <dbReference type="Google" id="ProtNLM"/>
    </source>
</evidence>
<dbReference type="SUPFAM" id="SSF50939">
    <property type="entry name" value="Sialidases"/>
    <property type="match status" value="1"/>
</dbReference>
<dbReference type="InterPro" id="IPR015943">
    <property type="entry name" value="WD40/YVTN_repeat-like_dom_sf"/>
</dbReference>
<dbReference type="Gene3D" id="2.130.10.10">
    <property type="entry name" value="YVTN repeat-like/Quinoprotein amine dehydrogenase"/>
    <property type="match status" value="1"/>
</dbReference>
<comment type="caution">
    <text evidence="2">The sequence shown here is derived from an EMBL/GenBank/DDBJ whole genome shotgun (WGS) entry which is preliminary data.</text>
</comment>
<keyword evidence="3" id="KW-1185">Reference proteome</keyword>